<dbReference type="KEGG" id="stq:Spith_0282"/>
<dbReference type="PANTHER" id="PTHR43796:SF2">
    <property type="entry name" value="CARBOXYNORSPERMIDINE SYNTHASE"/>
    <property type="match status" value="1"/>
</dbReference>
<name>G0GDE2_WINT7</name>
<dbReference type="RefSeq" id="WP_014623968.1">
    <property type="nucleotide sequence ID" value="NC_017583.1"/>
</dbReference>
<gene>
    <name evidence="3" type="ordered locus">Spith_0282</name>
</gene>
<dbReference type="InterPro" id="IPR005097">
    <property type="entry name" value="Sacchrp_dh_NADP-bd"/>
</dbReference>
<organism evidence="3 4">
    <name type="scientific">Winmispira thermophila (strain ATCC 700085 / DSM 6578 / Z-1203)</name>
    <name type="common">Spirochaeta thermophila</name>
    <dbReference type="NCBI Taxonomy" id="869211"/>
    <lineage>
        <taxon>Bacteria</taxon>
        <taxon>Pseudomonadati</taxon>
        <taxon>Spirochaetota</taxon>
        <taxon>Spirochaetia</taxon>
        <taxon>Winmispirales</taxon>
        <taxon>Winmispiraceae</taxon>
        <taxon>Winmispira</taxon>
    </lineage>
</organism>
<dbReference type="AlphaFoldDB" id="G0GDE2"/>
<dbReference type="SUPFAM" id="SSF51735">
    <property type="entry name" value="NAD(P)-binding Rossmann-fold domains"/>
    <property type="match status" value="1"/>
</dbReference>
<evidence type="ECO:0000259" key="2">
    <source>
        <dbReference type="Pfam" id="PF16653"/>
    </source>
</evidence>
<dbReference type="InterPro" id="IPR036291">
    <property type="entry name" value="NAD(P)-bd_dom_sf"/>
</dbReference>
<proteinExistence type="predicted"/>
<dbReference type="PANTHER" id="PTHR43796">
    <property type="entry name" value="CARBOXYNORSPERMIDINE SYNTHASE"/>
    <property type="match status" value="1"/>
</dbReference>
<dbReference type="HOGENOM" id="CLU_032114_0_0_12"/>
<dbReference type="Pfam" id="PF16653">
    <property type="entry name" value="Sacchrp_dh_C"/>
    <property type="match status" value="1"/>
</dbReference>
<dbReference type="InterPro" id="IPR032095">
    <property type="entry name" value="Sacchrp_dh-like_C"/>
</dbReference>
<feature type="domain" description="Saccharopine dehydrogenase NADP binding" evidence="1">
    <location>
        <begin position="4"/>
        <end position="121"/>
    </location>
</feature>
<dbReference type="EMBL" id="CP002903">
    <property type="protein sequence ID" value="AEJ60568.1"/>
    <property type="molecule type" value="Genomic_DNA"/>
</dbReference>
<sequence length="397" mass="44647">MARVLIIGAGGVGRVATHKCAQYPEIFSEIMLASRTVSKCEKIASEIERPIRTAQVDADYPEQVQALIKDFKPDIVINVALPYQNMAIMEACLQEGVHYVDTAAYEPKDEKSFSYDWQLKAYKEPYRRQGLVGLLGCGFDPGVTNVYVAYAVKHYFDEIHELEIVDVNAGDHGLPFATNFNPEVNIREITLPARHWEGGEFKVTPPLSEKRDFECPEGLGTYPVYLMYHEELETLVRNFPTIKKATFWMKFSDEYLQTLRTLQKIGMTSIEPVDLGPVKISPLDFLRKILPDPAELGPRTKGKTCIGNIMTGVKDGKKRKIFIYNICDHQEAYKETGAQAVSYTAGVPPVLGAALVLDGAWKKPGVYTPEEFDPDPFMERIGEYGLPWKLVELDPEA</sequence>
<accession>G0GDE2</accession>
<dbReference type="Pfam" id="PF03435">
    <property type="entry name" value="Sacchrp_dh_NADP"/>
    <property type="match status" value="1"/>
</dbReference>
<dbReference type="STRING" id="869211.Spith_0282"/>
<evidence type="ECO:0000313" key="3">
    <source>
        <dbReference type="EMBL" id="AEJ60568.1"/>
    </source>
</evidence>
<reference evidence="3 4" key="1">
    <citation type="submission" date="2011-06" db="EMBL/GenBank/DDBJ databases">
        <title>The complete genome of Spirochaeta thermophila DSM 6578.</title>
        <authorList>
            <consortium name="US DOE Joint Genome Institute (JGI-PGF)"/>
            <person name="Lucas S."/>
            <person name="Lapidus A."/>
            <person name="Bruce D."/>
            <person name="Goodwin L."/>
            <person name="Pitluck S."/>
            <person name="Peters L."/>
            <person name="Kyrpides N."/>
            <person name="Mavromatis K."/>
            <person name="Ivanova N."/>
            <person name="Mikailova N."/>
            <person name="Pagani I."/>
            <person name="Chertkov O."/>
            <person name="Detter J.C."/>
            <person name="Tapia R."/>
            <person name="Han C."/>
            <person name="Land M."/>
            <person name="Hauser L."/>
            <person name="Markowitz V."/>
            <person name="Cheng J.-F."/>
            <person name="Hugenholtz P."/>
            <person name="Woyke T."/>
            <person name="Wu D."/>
            <person name="Spring S."/>
            <person name="Merkhoffer B."/>
            <person name="Schneider S."/>
            <person name="Klenk H.-P."/>
            <person name="Eisen J.A."/>
        </authorList>
    </citation>
    <scope>NUCLEOTIDE SEQUENCE [LARGE SCALE GENOMIC DNA]</scope>
    <source>
        <strain evidence="4">ATCC 700085 / DSM 6578 / Z-1203</strain>
    </source>
</reference>
<keyword evidence="4" id="KW-1185">Reference proteome</keyword>
<evidence type="ECO:0000259" key="1">
    <source>
        <dbReference type="Pfam" id="PF03435"/>
    </source>
</evidence>
<dbReference type="OrthoDB" id="9769367at2"/>
<evidence type="ECO:0000313" key="4">
    <source>
        <dbReference type="Proteomes" id="UP000007254"/>
    </source>
</evidence>
<protein>
    <submittedName>
        <fullName evidence="3">Saccharopine dehydrogenase</fullName>
    </submittedName>
</protein>
<dbReference type="Gene3D" id="3.30.360.10">
    <property type="entry name" value="Dihydrodipicolinate Reductase, domain 2"/>
    <property type="match status" value="1"/>
</dbReference>
<feature type="domain" description="Saccharopine dehydrogenase-like C-terminal" evidence="2">
    <location>
        <begin position="138"/>
        <end position="385"/>
    </location>
</feature>
<dbReference type="Proteomes" id="UP000007254">
    <property type="component" value="Chromosome"/>
</dbReference>
<dbReference type="Gene3D" id="3.40.50.720">
    <property type="entry name" value="NAD(P)-binding Rossmann-like Domain"/>
    <property type="match status" value="1"/>
</dbReference>